<keyword evidence="2" id="KW-0645">Protease</keyword>
<accession>A0AA88G8L1</accession>
<evidence type="ECO:0000259" key="7">
    <source>
        <dbReference type="Pfam" id="PF00675"/>
    </source>
</evidence>
<dbReference type="Proteomes" id="UP000816034">
    <property type="component" value="Unassembled WGS sequence"/>
</dbReference>
<dbReference type="InterPro" id="IPR011765">
    <property type="entry name" value="Pept_M16_N"/>
</dbReference>
<organism evidence="11 12">
    <name type="scientific">Naegleria lovaniensis</name>
    <name type="common">Amoeba</name>
    <dbReference type="NCBI Taxonomy" id="51637"/>
    <lineage>
        <taxon>Eukaryota</taxon>
        <taxon>Discoba</taxon>
        <taxon>Heterolobosea</taxon>
        <taxon>Tetramitia</taxon>
        <taxon>Eutetramitia</taxon>
        <taxon>Vahlkampfiidae</taxon>
        <taxon>Naegleria</taxon>
    </lineage>
</organism>
<dbReference type="AlphaFoldDB" id="A0AA88G8L1"/>
<comment type="similarity">
    <text evidence="1">Belongs to the peptidase M16 family.</text>
</comment>
<evidence type="ECO:0000259" key="9">
    <source>
        <dbReference type="Pfam" id="PF16187"/>
    </source>
</evidence>
<evidence type="ECO:0000313" key="12">
    <source>
        <dbReference type="Proteomes" id="UP000816034"/>
    </source>
</evidence>
<name>A0AA88G8L1_NAELO</name>
<evidence type="ECO:0000259" key="10">
    <source>
        <dbReference type="Pfam" id="PF22456"/>
    </source>
</evidence>
<evidence type="ECO:0000313" key="11">
    <source>
        <dbReference type="EMBL" id="KAG2373620.1"/>
    </source>
</evidence>
<dbReference type="SUPFAM" id="SSF63411">
    <property type="entry name" value="LuxS/MPP-like metallohydrolase"/>
    <property type="match status" value="4"/>
</dbReference>
<keyword evidence="4" id="KW-0378">Hydrolase</keyword>
<feature type="domain" description="Peptidase M16 N-terminal" evidence="7">
    <location>
        <begin position="1"/>
        <end position="88"/>
    </location>
</feature>
<evidence type="ECO:0000256" key="5">
    <source>
        <dbReference type="ARBA" id="ARBA00022833"/>
    </source>
</evidence>
<feature type="domain" description="Peptidase M16 middle/third" evidence="9">
    <location>
        <begin position="312"/>
        <end position="588"/>
    </location>
</feature>
<protein>
    <submittedName>
        <fullName evidence="11">Uncharacterized protein</fullName>
    </submittedName>
</protein>
<dbReference type="PANTHER" id="PTHR43690:SF18">
    <property type="entry name" value="INSULIN-DEGRADING ENZYME-RELATED"/>
    <property type="match status" value="1"/>
</dbReference>
<feature type="domain" description="Peptidase M16 C-terminal" evidence="8">
    <location>
        <begin position="182"/>
        <end position="300"/>
    </location>
</feature>
<dbReference type="Pfam" id="PF05193">
    <property type="entry name" value="Peptidase_M16_C"/>
    <property type="match status" value="1"/>
</dbReference>
<dbReference type="GeneID" id="68104363"/>
<dbReference type="FunFam" id="3.30.830.10:FF:000005">
    <property type="entry name" value="nardilysin isoform X1"/>
    <property type="match status" value="1"/>
</dbReference>
<evidence type="ECO:0000256" key="1">
    <source>
        <dbReference type="ARBA" id="ARBA00007261"/>
    </source>
</evidence>
<dbReference type="EMBL" id="PYSW02000052">
    <property type="protein sequence ID" value="KAG2373620.1"/>
    <property type="molecule type" value="Genomic_DNA"/>
</dbReference>
<proteinExistence type="inferred from homology"/>
<dbReference type="GO" id="GO:0051603">
    <property type="term" value="P:proteolysis involved in protein catabolic process"/>
    <property type="evidence" value="ECO:0007669"/>
    <property type="project" value="TreeGrafter"/>
</dbReference>
<dbReference type="InterPro" id="IPR007863">
    <property type="entry name" value="Peptidase_M16_C"/>
</dbReference>
<keyword evidence="12" id="KW-1185">Reference proteome</keyword>
<dbReference type="GO" id="GO:0004222">
    <property type="term" value="F:metalloendopeptidase activity"/>
    <property type="evidence" value="ECO:0007669"/>
    <property type="project" value="TreeGrafter"/>
</dbReference>
<evidence type="ECO:0000256" key="6">
    <source>
        <dbReference type="ARBA" id="ARBA00023049"/>
    </source>
</evidence>
<dbReference type="GO" id="GO:0005739">
    <property type="term" value="C:mitochondrion"/>
    <property type="evidence" value="ECO:0007669"/>
    <property type="project" value="TreeGrafter"/>
</dbReference>
<reference evidence="11 12" key="1">
    <citation type="journal article" date="2018" name="BMC Genomics">
        <title>The genome of Naegleria lovaniensis, the basis for a comparative approach to unravel pathogenicity factors of the human pathogenic amoeba N. fowleri.</title>
        <authorList>
            <person name="Liechti N."/>
            <person name="Schurch N."/>
            <person name="Bruggmann R."/>
            <person name="Wittwer M."/>
        </authorList>
    </citation>
    <scope>NUCLEOTIDE SEQUENCE [LARGE SCALE GENOMIC DNA]</scope>
    <source>
        <strain evidence="11 12">ATCC 30569</strain>
    </source>
</reference>
<dbReference type="Pfam" id="PF16187">
    <property type="entry name" value="Peptidase_M16_M"/>
    <property type="match status" value="1"/>
</dbReference>
<keyword evidence="5" id="KW-0862">Zinc</keyword>
<gene>
    <name evidence="11" type="ORF">C9374_011909</name>
</gene>
<dbReference type="InterPro" id="IPR050626">
    <property type="entry name" value="Peptidase_M16"/>
</dbReference>
<feature type="domain" description="Coenzyme PQQ synthesis protein F-like C-terminal lobe" evidence="10">
    <location>
        <begin position="648"/>
        <end position="748"/>
    </location>
</feature>
<keyword evidence="3" id="KW-0479">Metal-binding</keyword>
<dbReference type="RefSeq" id="XP_044542794.1">
    <property type="nucleotide sequence ID" value="XM_044687617.1"/>
</dbReference>
<dbReference type="InterPro" id="IPR032632">
    <property type="entry name" value="Peptidase_M16_M"/>
</dbReference>
<dbReference type="InterPro" id="IPR054734">
    <property type="entry name" value="PqqF-like_C_4"/>
</dbReference>
<sequence length="812" mass="94947">MCFISSEKYPTEGDYKNFIRQHAGTTNGTTSAEHTNYHFTISNDYLEEALDRFAQFFISPLFAENAIMREVEAIDKEYKKNLQIDSRRLYQLMKESCNEKHPFKKFGTGNVQTLKLDPEANNLNVREYLVNFFNRHYSSNQMKLSNNHIDRHGFYPSASDVTTVFEQSDLAKLFKYEPVTDTTDLTLLFPLSIDCPKIIQGRNMYYKSSSIACLTHLFGHEGKGSLYSLLKNKGWAESLVSSTYSYNGVNDPAKEFSLFFVKINLTKTGIIYWKEIVEYVFEYIHILKTQGVPRFLFEEISFLQKLAFDNAQFTSAYASSLSTSLQKHLVEDVISALFLHYEFDEDHTNSLLTYFHPDNMNIYLSSKNHEDLDCSERWYDIKYRKCDFDPDFMNKLRNKKHETPQLHIPFKNTYIPYNLGLVNDTNAPTEYPVKIVDSPKIKTYFKKDDYFNTPRADIIVLLTIPQSFESPLNIVYVELFVDMVRYLLNEELYMASIAKIGSAITNVERGVHIHVNGFSEHLVDVIMVILEEMVKAADDRSHLTQHIFDYIKQNNLRSHQNKKFSFQSHEIATYESSKLFLQRKFTFFEFAEVLERVELDEFKNFVKCWLCGTVIPILNYDPSNQNSAILISYQIGYRSLRSDCLLELFTQICSSKYFTHMRTQKQFGYIVTCGQRFIHNVSFLSCIIQTTEHELTDILTENDNFFKNNISKLLDELTDEQFNDIVDSIVQKTLEKEKTVQQRSQRFWNEIENRQLKFNRHALKAVQFKQLSKKDVCEFYEHFVLATGPLFQPKCSYSGGQYSIQKYLGVLL</sequence>
<keyword evidence="6" id="KW-0482">Metalloprotease</keyword>
<dbReference type="PANTHER" id="PTHR43690">
    <property type="entry name" value="NARDILYSIN"/>
    <property type="match status" value="1"/>
</dbReference>
<evidence type="ECO:0000256" key="4">
    <source>
        <dbReference type="ARBA" id="ARBA00022801"/>
    </source>
</evidence>
<dbReference type="Pfam" id="PF22456">
    <property type="entry name" value="PqqF-like_C_4"/>
    <property type="match status" value="1"/>
</dbReference>
<dbReference type="Gene3D" id="3.30.830.10">
    <property type="entry name" value="Metalloenzyme, LuxS/M16 peptidase-like"/>
    <property type="match status" value="4"/>
</dbReference>
<evidence type="ECO:0000256" key="2">
    <source>
        <dbReference type="ARBA" id="ARBA00022670"/>
    </source>
</evidence>
<dbReference type="GO" id="GO:0043171">
    <property type="term" value="P:peptide catabolic process"/>
    <property type="evidence" value="ECO:0007669"/>
    <property type="project" value="TreeGrafter"/>
</dbReference>
<dbReference type="GO" id="GO:0005829">
    <property type="term" value="C:cytosol"/>
    <property type="evidence" value="ECO:0007669"/>
    <property type="project" value="TreeGrafter"/>
</dbReference>
<evidence type="ECO:0000256" key="3">
    <source>
        <dbReference type="ARBA" id="ARBA00022723"/>
    </source>
</evidence>
<dbReference type="GO" id="GO:0046872">
    <property type="term" value="F:metal ion binding"/>
    <property type="evidence" value="ECO:0007669"/>
    <property type="project" value="UniProtKB-KW"/>
</dbReference>
<dbReference type="InterPro" id="IPR011249">
    <property type="entry name" value="Metalloenz_LuxS/M16"/>
</dbReference>
<evidence type="ECO:0000259" key="8">
    <source>
        <dbReference type="Pfam" id="PF05193"/>
    </source>
</evidence>
<comment type="caution">
    <text evidence="11">The sequence shown here is derived from an EMBL/GenBank/DDBJ whole genome shotgun (WGS) entry which is preliminary data.</text>
</comment>
<dbReference type="Pfam" id="PF00675">
    <property type="entry name" value="Peptidase_M16"/>
    <property type="match status" value="1"/>
</dbReference>